<proteinExistence type="predicted"/>
<protein>
    <recommendedName>
        <fullName evidence="4">DUF3137 domain-containing protein</fullName>
    </recommendedName>
</protein>
<dbReference type="OrthoDB" id="4960523at2"/>
<comment type="caution">
    <text evidence="2">The sequence shown here is derived from an EMBL/GenBank/DDBJ whole genome shotgun (WGS) entry which is preliminary data.</text>
</comment>
<dbReference type="InterPro" id="IPR021484">
    <property type="entry name" value="DUF3137"/>
</dbReference>
<keyword evidence="3" id="KW-1185">Reference proteome</keyword>
<organism evidence="2 3">
    <name type="scientific">Virgibacillus indicus</name>
    <dbReference type="NCBI Taxonomy" id="2024554"/>
    <lineage>
        <taxon>Bacteria</taxon>
        <taxon>Bacillati</taxon>
        <taxon>Bacillota</taxon>
        <taxon>Bacilli</taxon>
        <taxon>Bacillales</taxon>
        <taxon>Bacillaceae</taxon>
        <taxon>Virgibacillus</taxon>
    </lineage>
</organism>
<evidence type="ECO:0000313" key="3">
    <source>
        <dbReference type="Proteomes" id="UP000216498"/>
    </source>
</evidence>
<dbReference type="Pfam" id="PF11335">
    <property type="entry name" value="DUF3137"/>
    <property type="match status" value="1"/>
</dbReference>
<evidence type="ECO:0008006" key="4">
    <source>
        <dbReference type="Google" id="ProtNLM"/>
    </source>
</evidence>
<dbReference type="RefSeq" id="WP_094884553.1">
    <property type="nucleotide sequence ID" value="NZ_NPMS01000002.1"/>
</dbReference>
<sequence length="329" mass="38608">MFPSFESIYPELGPVLKEAEDSRAAAKKKIFRNILIILILWAIAIGAGILTGNGSIGGTLIFVAFIATFVFIGLSVRAAKEFRLDYSRRVVRKLVHTMFKNVEVPDDEDEDEYEASVRFMPNKRIGVNKISTSGIAPRFDRIRGEDYISGRLGATTFEFSEIELIDIQYKKDSNGNRKKVEKRVFKGIMFIADFHKHFQGETYLIDKKFFDTERFELKFKGAFEIEMEDIAFNKEFRTMTTDDIEARYILSSNLMERIMEFTNRSKDEVELSFKNSKMYIMHEARKNHFEGKLFENNDEETLKEIYNDFRTYFDIIEEFRLNRRIWSKS</sequence>
<dbReference type="Proteomes" id="UP000216498">
    <property type="component" value="Unassembled WGS sequence"/>
</dbReference>
<keyword evidence="1" id="KW-0472">Membrane</keyword>
<accession>A0A265NBP7</accession>
<reference evidence="2 3" key="1">
    <citation type="submission" date="2017-08" db="EMBL/GenBank/DDBJ databases">
        <title>Virgibacillus indicus sp. nov. and Virgibacillus profoundi sp. nov, two moderately halophilic bacteria isolated from marine sediment by using the Microfluidic Streak Plate.</title>
        <authorList>
            <person name="Xu B."/>
            <person name="Hu B."/>
            <person name="Wang J."/>
            <person name="Zhu Y."/>
            <person name="Huang L."/>
            <person name="Du W."/>
            <person name="Huang Y."/>
        </authorList>
    </citation>
    <scope>NUCLEOTIDE SEQUENCE [LARGE SCALE GENOMIC DNA]</scope>
    <source>
        <strain evidence="2 3">IO3-P2-C2</strain>
    </source>
</reference>
<name>A0A265NBP7_9BACI</name>
<keyword evidence="1" id="KW-0812">Transmembrane</keyword>
<gene>
    <name evidence="2" type="ORF">CIL03_05890</name>
</gene>
<keyword evidence="1" id="KW-1133">Transmembrane helix</keyword>
<evidence type="ECO:0000256" key="1">
    <source>
        <dbReference type="SAM" id="Phobius"/>
    </source>
</evidence>
<evidence type="ECO:0000313" key="2">
    <source>
        <dbReference type="EMBL" id="OZU89247.1"/>
    </source>
</evidence>
<dbReference type="EMBL" id="NPMS01000002">
    <property type="protein sequence ID" value="OZU89247.1"/>
    <property type="molecule type" value="Genomic_DNA"/>
</dbReference>
<feature type="transmembrane region" description="Helical" evidence="1">
    <location>
        <begin position="56"/>
        <end position="79"/>
    </location>
</feature>
<feature type="transmembrane region" description="Helical" evidence="1">
    <location>
        <begin position="30"/>
        <end position="50"/>
    </location>
</feature>
<dbReference type="AlphaFoldDB" id="A0A265NBP7"/>